<evidence type="ECO:0000313" key="3">
    <source>
        <dbReference type="Proteomes" id="UP000035704"/>
    </source>
</evidence>
<dbReference type="PATRIC" id="fig|84022.5.peg.2953"/>
<keyword evidence="3" id="KW-1185">Reference proteome</keyword>
<dbReference type="PANTHER" id="PTHR36179">
    <property type="entry name" value="LUD_DOM DOMAIN-CONTAINING PROTEIN"/>
    <property type="match status" value="1"/>
</dbReference>
<dbReference type="InterPro" id="IPR003741">
    <property type="entry name" value="LUD_dom"/>
</dbReference>
<dbReference type="Pfam" id="PF02589">
    <property type="entry name" value="LUD_dom"/>
    <property type="match status" value="1"/>
</dbReference>
<proteinExistence type="predicted"/>
<dbReference type="RefSeq" id="WP_044823717.1">
    <property type="nucleotide sequence ID" value="NZ_CP009687.1"/>
</dbReference>
<dbReference type="InterPro" id="IPR024185">
    <property type="entry name" value="FTHF_cligase-like_sf"/>
</dbReference>
<dbReference type="AlphaFoldDB" id="A0A0D8IFA1"/>
<dbReference type="KEGG" id="cace:CACET_c15010"/>
<dbReference type="InterPro" id="IPR037171">
    <property type="entry name" value="NagB/RpiA_transferase-like"/>
</dbReference>
<sequence length="203" mass="22606">MDKVVSTIIENLEKRKIKAKFFQTKEEAKEEILKEVQSYSSIGIGGSMTVKEMGLYEALLQENKEIYWHWLAEKEKVSEVRQLANQADVYLTSTNALTEAGELINIDGIGNRVSAMYYGPKKVIVLCGTNKICSDMISAMDRIKKEACPPNAKRLGLKTPCGVTGNCNDCLSEARMCNITVIINHKPMTVDLSVYIIGESLGY</sequence>
<dbReference type="EMBL" id="CP009687">
    <property type="protein sequence ID" value="AKL94950.1"/>
    <property type="molecule type" value="Genomic_DNA"/>
</dbReference>
<evidence type="ECO:0000259" key="1">
    <source>
        <dbReference type="Pfam" id="PF02589"/>
    </source>
</evidence>
<protein>
    <recommendedName>
        <fullName evidence="1">LUD domain-containing protein</fullName>
    </recommendedName>
</protein>
<evidence type="ECO:0000313" key="2">
    <source>
        <dbReference type="EMBL" id="AKL94950.1"/>
    </source>
</evidence>
<feature type="domain" description="LUD" evidence="1">
    <location>
        <begin position="8"/>
        <end position="196"/>
    </location>
</feature>
<dbReference type="OrthoDB" id="9809147at2"/>
<name>A0A0D8IFA1_9CLOT</name>
<dbReference type="STRING" id="84022.CACET_c15010"/>
<accession>A0A0D8IFA1</accession>
<organism evidence="2 3">
    <name type="scientific">Clostridium aceticum</name>
    <dbReference type="NCBI Taxonomy" id="84022"/>
    <lineage>
        <taxon>Bacteria</taxon>
        <taxon>Bacillati</taxon>
        <taxon>Bacillota</taxon>
        <taxon>Clostridia</taxon>
        <taxon>Eubacteriales</taxon>
        <taxon>Clostridiaceae</taxon>
        <taxon>Clostridium</taxon>
    </lineage>
</organism>
<dbReference type="PANTHER" id="PTHR36179:SF2">
    <property type="entry name" value="LUD DOMAIN-CONTAINING PROTEIN"/>
    <property type="match status" value="1"/>
</dbReference>
<dbReference type="SUPFAM" id="SSF100950">
    <property type="entry name" value="NagB/RpiA/CoA transferase-like"/>
    <property type="match status" value="1"/>
</dbReference>
<dbReference type="InterPro" id="IPR009501">
    <property type="entry name" value="UCP020269"/>
</dbReference>
<dbReference type="Gene3D" id="3.40.50.10420">
    <property type="entry name" value="NagB/RpiA/CoA transferase-like"/>
    <property type="match status" value="1"/>
</dbReference>
<reference evidence="2 3" key="1">
    <citation type="submission" date="2014-10" db="EMBL/GenBank/DDBJ databases">
        <title>Genome sequence of Clostridium aceticum DSM 1496.</title>
        <authorList>
            <person name="Poehlein A."/>
            <person name="Schiel-Bengelsdorf B."/>
            <person name="Gottschalk G."/>
            <person name="Duerre P."/>
            <person name="Daniel R."/>
        </authorList>
    </citation>
    <scope>NUCLEOTIDE SEQUENCE [LARGE SCALE GENOMIC DNA]</scope>
    <source>
        <strain evidence="2 3">DSM 1496</strain>
    </source>
</reference>
<dbReference type="PIRSF" id="PIRSF020269">
    <property type="entry name" value="DUF1121"/>
    <property type="match status" value="1"/>
</dbReference>
<dbReference type="Proteomes" id="UP000035704">
    <property type="component" value="Chromosome"/>
</dbReference>
<gene>
    <name evidence="2" type="ORF">CACET_c15010</name>
</gene>